<evidence type="ECO:0000256" key="1">
    <source>
        <dbReference type="SAM" id="MobiDB-lite"/>
    </source>
</evidence>
<protein>
    <submittedName>
        <fullName evidence="2">Uncharacterized protein</fullName>
    </submittedName>
</protein>
<gene>
    <name evidence="2" type="ORF">WN944_007967</name>
</gene>
<sequence>MITEQETRAKGKMLRKWARQYSANLADVAGDDNEKEVQRDDSSIHVNRKSKPPPHAVLVITKEGKKNRMFELGTYRKIIGDGTQLQKRDKTNFKQLNPQTEDPDRIEHSRIRRLGKCFTVSVCVWLVRERESAVKVEIWGTHGR</sequence>
<reference evidence="2 3" key="1">
    <citation type="submission" date="2024-05" db="EMBL/GenBank/DDBJ databases">
        <title>Haplotype-resolved chromosome-level genome assembly of Huyou (Citrus changshanensis).</title>
        <authorList>
            <person name="Miao C."/>
            <person name="Chen W."/>
            <person name="Wu Y."/>
            <person name="Wang L."/>
            <person name="Zhao S."/>
            <person name="Grierson D."/>
            <person name="Xu C."/>
            <person name="Chen K."/>
        </authorList>
    </citation>
    <scope>NUCLEOTIDE SEQUENCE [LARGE SCALE GENOMIC DNA]</scope>
    <source>
        <strain evidence="2">01-14</strain>
        <tissue evidence="2">Leaf</tissue>
    </source>
</reference>
<feature type="region of interest" description="Disordered" evidence="1">
    <location>
        <begin position="29"/>
        <end position="53"/>
    </location>
</feature>
<comment type="caution">
    <text evidence="2">The sequence shown here is derived from an EMBL/GenBank/DDBJ whole genome shotgun (WGS) entry which is preliminary data.</text>
</comment>
<name>A0AAP0MS28_9ROSI</name>
<dbReference type="EMBL" id="JBCGBO010000003">
    <property type="protein sequence ID" value="KAK9215960.1"/>
    <property type="molecule type" value="Genomic_DNA"/>
</dbReference>
<evidence type="ECO:0000313" key="2">
    <source>
        <dbReference type="EMBL" id="KAK9215960.1"/>
    </source>
</evidence>
<keyword evidence="3" id="KW-1185">Reference proteome</keyword>
<evidence type="ECO:0000313" key="3">
    <source>
        <dbReference type="Proteomes" id="UP001428341"/>
    </source>
</evidence>
<organism evidence="2 3">
    <name type="scientific">Citrus x changshan-huyou</name>
    <dbReference type="NCBI Taxonomy" id="2935761"/>
    <lineage>
        <taxon>Eukaryota</taxon>
        <taxon>Viridiplantae</taxon>
        <taxon>Streptophyta</taxon>
        <taxon>Embryophyta</taxon>
        <taxon>Tracheophyta</taxon>
        <taxon>Spermatophyta</taxon>
        <taxon>Magnoliopsida</taxon>
        <taxon>eudicotyledons</taxon>
        <taxon>Gunneridae</taxon>
        <taxon>Pentapetalae</taxon>
        <taxon>rosids</taxon>
        <taxon>malvids</taxon>
        <taxon>Sapindales</taxon>
        <taxon>Rutaceae</taxon>
        <taxon>Aurantioideae</taxon>
        <taxon>Citrus</taxon>
    </lineage>
</organism>
<accession>A0AAP0MS28</accession>
<dbReference type="AlphaFoldDB" id="A0AAP0MS28"/>
<proteinExistence type="predicted"/>
<dbReference type="Proteomes" id="UP001428341">
    <property type="component" value="Unassembled WGS sequence"/>
</dbReference>